<proteinExistence type="predicted"/>
<feature type="compositionally biased region" description="Polar residues" evidence="1">
    <location>
        <begin position="1"/>
        <end position="14"/>
    </location>
</feature>
<organism evidence="2">
    <name type="scientific">Arundo donax</name>
    <name type="common">Giant reed</name>
    <name type="synonym">Donax arundinaceus</name>
    <dbReference type="NCBI Taxonomy" id="35708"/>
    <lineage>
        <taxon>Eukaryota</taxon>
        <taxon>Viridiplantae</taxon>
        <taxon>Streptophyta</taxon>
        <taxon>Embryophyta</taxon>
        <taxon>Tracheophyta</taxon>
        <taxon>Spermatophyta</taxon>
        <taxon>Magnoliopsida</taxon>
        <taxon>Liliopsida</taxon>
        <taxon>Poales</taxon>
        <taxon>Poaceae</taxon>
        <taxon>PACMAD clade</taxon>
        <taxon>Arundinoideae</taxon>
        <taxon>Arundineae</taxon>
        <taxon>Arundo</taxon>
    </lineage>
</organism>
<accession>A0A0A8ZH74</accession>
<protein>
    <submittedName>
        <fullName evidence="2">Uncharacterized protein</fullName>
    </submittedName>
</protein>
<dbReference type="EMBL" id="GBRH01263673">
    <property type="protein sequence ID" value="JAD34222.1"/>
    <property type="molecule type" value="Transcribed_RNA"/>
</dbReference>
<dbReference type="AlphaFoldDB" id="A0A0A8ZH74"/>
<reference evidence="2" key="2">
    <citation type="journal article" date="2015" name="Data Brief">
        <title>Shoot transcriptome of the giant reed, Arundo donax.</title>
        <authorList>
            <person name="Barrero R.A."/>
            <person name="Guerrero F.D."/>
            <person name="Moolhuijzen P."/>
            <person name="Goolsby J.A."/>
            <person name="Tidwell J."/>
            <person name="Bellgard S.E."/>
            <person name="Bellgard M.I."/>
        </authorList>
    </citation>
    <scope>NUCLEOTIDE SEQUENCE</scope>
    <source>
        <tissue evidence="2">Shoot tissue taken approximately 20 cm above the soil surface</tissue>
    </source>
</reference>
<reference evidence="2" key="1">
    <citation type="submission" date="2014-09" db="EMBL/GenBank/DDBJ databases">
        <authorList>
            <person name="Magalhaes I.L.F."/>
            <person name="Oliveira U."/>
            <person name="Santos F.R."/>
            <person name="Vidigal T.H.D.A."/>
            <person name="Brescovit A.D."/>
            <person name="Santos A.J."/>
        </authorList>
    </citation>
    <scope>NUCLEOTIDE SEQUENCE</scope>
    <source>
        <tissue evidence="2">Shoot tissue taken approximately 20 cm above the soil surface</tissue>
    </source>
</reference>
<sequence length="46" mass="4928">MASGLPSQRDSISPLSRHPTPLGIELPPNQTVQSPTHKACGMYVIN</sequence>
<evidence type="ECO:0000313" key="2">
    <source>
        <dbReference type="EMBL" id="JAD34222.1"/>
    </source>
</evidence>
<name>A0A0A8ZH74_ARUDO</name>
<feature type="region of interest" description="Disordered" evidence="1">
    <location>
        <begin position="1"/>
        <end position="35"/>
    </location>
</feature>
<evidence type="ECO:0000256" key="1">
    <source>
        <dbReference type="SAM" id="MobiDB-lite"/>
    </source>
</evidence>